<dbReference type="InterPro" id="IPR010107">
    <property type="entry name" value="Glutamate_decarboxylase"/>
</dbReference>
<dbReference type="NCBIfam" id="TIGR01788">
    <property type="entry name" value="Glu-decarb-GAD"/>
    <property type="match status" value="1"/>
</dbReference>
<organism evidence="10 11">
    <name type="scientific">Penicillium brevicompactum</name>
    <dbReference type="NCBI Taxonomy" id="5074"/>
    <lineage>
        <taxon>Eukaryota</taxon>
        <taxon>Fungi</taxon>
        <taxon>Dikarya</taxon>
        <taxon>Ascomycota</taxon>
        <taxon>Pezizomycotina</taxon>
        <taxon>Eurotiomycetes</taxon>
        <taxon>Eurotiomycetidae</taxon>
        <taxon>Eurotiales</taxon>
        <taxon>Aspergillaceae</taxon>
        <taxon>Penicillium</taxon>
    </lineage>
</organism>
<dbReference type="InterPro" id="IPR015424">
    <property type="entry name" value="PyrdxlP-dep_Trfase"/>
</dbReference>
<reference evidence="10" key="1">
    <citation type="submission" date="2022-12" db="EMBL/GenBank/DDBJ databases">
        <authorList>
            <person name="Petersen C."/>
        </authorList>
    </citation>
    <scope>NUCLEOTIDE SEQUENCE</scope>
    <source>
        <strain evidence="10">IBT 35675</strain>
    </source>
</reference>
<dbReference type="InterPro" id="IPR015421">
    <property type="entry name" value="PyrdxlP-dep_Trfase_major"/>
</dbReference>
<sequence>MPSNESLAPSSQPFKIPLEGALTDTVSAMVEKEMESDTPPLRDLGRFTTTKFDDATTELVRKANIRNQACVEEYPSIARFQQRCVSILASLWNAPPTGYFGIATTGSSEAVLLGGLTMKRQWQMKSPNSPNPRPNVIIGANAHICVNKFADYFDVEARIVPVSDRTGFTIDAKAVRQNLDDNTVGVFLTLGTTYTGHYDPIHSVSDMLDDYERQTGNSIPIHVDAASGGFVAPFSSNNNSFIWDFRLPRVQSINSSGHKYGQAPMAVGWMIWREKERIPQDLLLESSYLRGSHTNFSLSFSRSGGPVAGQYYNLYRLGMRGYREAAQRARERAQWLSTRLHETGYFACLSDHSPPIASLGPKDRSPLCHNKGCTDALAIPIVVFTFSDRFRELYPQVRLPAVSDAMHDLKLSIPSYTLGGWGAQGQNIDVIRVVVRDEMTTELLEEVFSGLRDVVESLIR</sequence>
<dbReference type="EC" id="4.1.1.15" evidence="3 9"/>
<dbReference type="PANTHER" id="PTHR43321">
    <property type="entry name" value="GLUTAMATE DECARBOXYLASE"/>
    <property type="match status" value="1"/>
</dbReference>
<dbReference type="PANTHER" id="PTHR43321:SF3">
    <property type="entry name" value="GLUTAMATE DECARBOXYLASE"/>
    <property type="match status" value="1"/>
</dbReference>
<reference evidence="10" key="2">
    <citation type="journal article" date="2023" name="IMA Fungus">
        <title>Comparative genomic study of the Penicillium genus elucidates a diverse pangenome and 15 lateral gene transfer events.</title>
        <authorList>
            <person name="Petersen C."/>
            <person name="Sorensen T."/>
            <person name="Nielsen M.R."/>
            <person name="Sondergaard T.E."/>
            <person name="Sorensen J.L."/>
            <person name="Fitzpatrick D.A."/>
            <person name="Frisvad J.C."/>
            <person name="Nielsen K.L."/>
        </authorList>
    </citation>
    <scope>NUCLEOTIDE SEQUENCE</scope>
    <source>
        <strain evidence="10">IBT 35675</strain>
    </source>
</reference>
<dbReference type="GO" id="GO:0004351">
    <property type="term" value="F:glutamate decarboxylase activity"/>
    <property type="evidence" value="ECO:0007669"/>
    <property type="project" value="UniProtKB-EC"/>
</dbReference>
<dbReference type="AlphaFoldDB" id="A0A9W9RFY6"/>
<evidence type="ECO:0000256" key="6">
    <source>
        <dbReference type="ARBA" id="ARBA00048868"/>
    </source>
</evidence>
<name>A0A9W9RFY6_PENBR</name>
<dbReference type="Gene3D" id="3.40.640.10">
    <property type="entry name" value="Type I PLP-dependent aspartate aminotransferase-like (Major domain)"/>
    <property type="match status" value="1"/>
</dbReference>
<evidence type="ECO:0000313" key="11">
    <source>
        <dbReference type="Proteomes" id="UP001148299"/>
    </source>
</evidence>
<comment type="caution">
    <text evidence="10">The sequence shown here is derived from an EMBL/GenBank/DDBJ whole genome shotgun (WGS) entry which is preliminary data.</text>
</comment>
<comment type="similarity">
    <text evidence="2 8">Belongs to the group II decarboxylase family.</text>
</comment>
<evidence type="ECO:0000256" key="5">
    <source>
        <dbReference type="ARBA" id="ARBA00023239"/>
    </source>
</evidence>
<evidence type="ECO:0000256" key="3">
    <source>
        <dbReference type="ARBA" id="ARBA00012421"/>
    </source>
</evidence>
<evidence type="ECO:0000256" key="9">
    <source>
        <dbReference type="RuleBase" id="RU361171"/>
    </source>
</evidence>
<dbReference type="Proteomes" id="UP001148299">
    <property type="component" value="Unassembled WGS sequence"/>
</dbReference>
<keyword evidence="9" id="KW-0210">Decarboxylase</keyword>
<evidence type="ECO:0000256" key="4">
    <source>
        <dbReference type="ARBA" id="ARBA00022898"/>
    </source>
</evidence>
<evidence type="ECO:0000256" key="7">
    <source>
        <dbReference type="PIRSR" id="PIRSR602129-50"/>
    </source>
</evidence>
<feature type="modified residue" description="N6-(pyridoxal phosphate)lysine" evidence="7">
    <location>
        <position position="259"/>
    </location>
</feature>
<dbReference type="GO" id="GO:0005829">
    <property type="term" value="C:cytosol"/>
    <property type="evidence" value="ECO:0007669"/>
    <property type="project" value="TreeGrafter"/>
</dbReference>
<keyword evidence="11" id="KW-1185">Reference proteome</keyword>
<accession>A0A9W9RFY6</accession>
<dbReference type="InterPro" id="IPR002129">
    <property type="entry name" value="PyrdxlP-dep_de-COase"/>
</dbReference>
<keyword evidence="4 7" id="KW-0663">Pyridoxal phosphate</keyword>
<dbReference type="SUPFAM" id="SSF53383">
    <property type="entry name" value="PLP-dependent transferases"/>
    <property type="match status" value="1"/>
</dbReference>
<keyword evidence="5 8" id="KW-0456">Lyase</keyword>
<proteinExistence type="inferred from homology"/>
<gene>
    <name evidence="10" type="ORF">N7541_005362</name>
</gene>
<dbReference type="GO" id="GO:0030170">
    <property type="term" value="F:pyridoxal phosphate binding"/>
    <property type="evidence" value="ECO:0007669"/>
    <property type="project" value="InterPro"/>
</dbReference>
<evidence type="ECO:0000256" key="1">
    <source>
        <dbReference type="ARBA" id="ARBA00001933"/>
    </source>
</evidence>
<dbReference type="GO" id="GO:0006538">
    <property type="term" value="P:L-glutamate catabolic process"/>
    <property type="evidence" value="ECO:0007669"/>
    <property type="project" value="TreeGrafter"/>
</dbReference>
<comment type="cofactor">
    <cofactor evidence="1 7 8">
        <name>pyridoxal 5'-phosphate</name>
        <dbReference type="ChEBI" id="CHEBI:597326"/>
    </cofactor>
</comment>
<comment type="catalytic activity">
    <reaction evidence="6 9">
        <text>L-glutamate + H(+) = 4-aminobutanoate + CO2</text>
        <dbReference type="Rhea" id="RHEA:17785"/>
        <dbReference type="ChEBI" id="CHEBI:15378"/>
        <dbReference type="ChEBI" id="CHEBI:16526"/>
        <dbReference type="ChEBI" id="CHEBI:29985"/>
        <dbReference type="ChEBI" id="CHEBI:59888"/>
        <dbReference type="EC" id="4.1.1.15"/>
    </reaction>
</comment>
<dbReference type="Gene3D" id="3.90.1150.160">
    <property type="match status" value="1"/>
</dbReference>
<dbReference type="Pfam" id="PF00282">
    <property type="entry name" value="Pyridoxal_deC"/>
    <property type="match status" value="1"/>
</dbReference>
<evidence type="ECO:0000313" key="10">
    <source>
        <dbReference type="EMBL" id="KAJ5358204.1"/>
    </source>
</evidence>
<protein>
    <recommendedName>
        <fullName evidence="3 9">Glutamate decarboxylase</fullName>
        <ecNumber evidence="3 9">4.1.1.15</ecNumber>
    </recommendedName>
</protein>
<evidence type="ECO:0000256" key="8">
    <source>
        <dbReference type="RuleBase" id="RU000382"/>
    </source>
</evidence>
<evidence type="ECO:0000256" key="2">
    <source>
        <dbReference type="ARBA" id="ARBA00009533"/>
    </source>
</evidence>
<dbReference type="EMBL" id="JAPZBR010000003">
    <property type="protein sequence ID" value="KAJ5358204.1"/>
    <property type="molecule type" value="Genomic_DNA"/>
</dbReference>